<keyword evidence="2" id="KW-0548">Nucleotidyltransferase</keyword>
<evidence type="ECO:0000313" key="9">
    <source>
        <dbReference type="EMBL" id="NWV25356.1"/>
    </source>
</evidence>
<dbReference type="PANTHER" id="PTHR41694">
    <property type="entry name" value="ENDOGENOUS RETROVIRUS GROUP K MEMBER POL PROTEIN"/>
    <property type="match status" value="1"/>
</dbReference>
<dbReference type="PANTHER" id="PTHR41694:SF3">
    <property type="entry name" value="RNA-DIRECTED DNA POLYMERASE-RELATED"/>
    <property type="match status" value="1"/>
</dbReference>
<dbReference type="GO" id="GO:0016787">
    <property type="term" value="F:hydrolase activity"/>
    <property type="evidence" value="ECO:0007669"/>
    <property type="project" value="UniProtKB-KW"/>
</dbReference>
<dbReference type="PROSITE" id="PS50994">
    <property type="entry name" value="INTEGRASE"/>
    <property type="match status" value="1"/>
</dbReference>
<name>A0A7K6DEK8_9PASS</name>
<evidence type="ECO:0000259" key="8">
    <source>
        <dbReference type="PROSITE" id="PS50994"/>
    </source>
</evidence>
<evidence type="ECO:0000256" key="7">
    <source>
        <dbReference type="SAM" id="MobiDB-lite"/>
    </source>
</evidence>
<gene>
    <name evidence="9" type="primary">Ervk19_7</name>
    <name evidence="9" type="ORF">ORISOL_R16225</name>
</gene>
<dbReference type="InterPro" id="IPR012337">
    <property type="entry name" value="RNaseH-like_sf"/>
</dbReference>
<accession>A0A7K6DEK8</accession>
<reference evidence="9 10" key="1">
    <citation type="submission" date="2019-09" db="EMBL/GenBank/DDBJ databases">
        <title>Bird 10,000 Genomes (B10K) Project - Family phase.</title>
        <authorList>
            <person name="Zhang G."/>
        </authorList>
    </citation>
    <scope>NUCLEOTIDE SEQUENCE [LARGE SCALE GENOMIC DNA]</scope>
    <source>
        <strain evidence="9">B10K-DU-029-52</strain>
    </source>
</reference>
<proteinExistence type="predicted"/>
<dbReference type="SUPFAM" id="SSF53098">
    <property type="entry name" value="Ribonuclease H-like"/>
    <property type="match status" value="1"/>
</dbReference>
<keyword evidence="3" id="KW-0540">Nuclease</keyword>
<keyword evidence="5" id="KW-0378">Hydrolase</keyword>
<keyword evidence="10" id="KW-1185">Reference proteome</keyword>
<feature type="non-terminal residue" evidence="9">
    <location>
        <position position="64"/>
    </location>
</feature>
<sequence>KDVKKHLLQTFSTLGMPVELKTHNGPAYASKDFKDFLGKWGIEHSTGIPHSPTGQSIVARGHGT</sequence>
<evidence type="ECO:0000256" key="1">
    <source>
        <dbReference type="ARBA" id="ARBA00022679"/>
    </source>
</evidence>
<dbReference type="AlphaFoldDB" id="A0A7K6DEK8"/>
<evidence type="ECO:0000256" key="3">
    <source>
        <dbReference type="ARBA" id="ARBA00022722"/>
    </source>
</evidence>
<feature type="non-terminal residue" evidence="9">
    <location>
        <position position="1"/>
    </location>
</feature>
<feature type="region of interest" description="Disordered" evidence="7">
    <location>
        <begin position="45"/>
        <end position="64"/>
    </location>
</feature>
<evidence type="ECO:0000313" key="10">
    <source>
        <dbReference type="Proteomes" id="UP000571324"/>
    </source>
</evidence>
<dbReference type="EMBL" id="VZRL01004534">
    <property type="protein sequence ID" value="NWV25356.1"/>
    <property type="molecule type" value="Genomic_DNA"/>
</dbReference>
<dbReference type="GO" id="GO:0003964">
    <property type="term" value="F:RNA-directed DNA polymerase activity"/>
    <property type="evidence" value="ECO:0007669"/>
    <property type="project" value="UniProtKB-KW"/>
</dbReference>
<feature type="domain" description="Integrase catalytic" evidence="8">
    <location>
        <begin position="1"/>
        <end position="64"/>
    </location>
</feature>
<dbReference type="Proteomes" id="UP000571324">
    <property type="component" value="Unassembled WGS sequence"/>
</dbReference>
<dbReference type="GO" id="GO:0015074">
    <property type="term" value="P:DNA integration"/>
    <property type="evidence" value="ECO:0007669"/>
    <property type="project" value="InterPro"/>
</dbReference>
<keyword evidence="4" id="KW-0255">Endonuclease</keyword>
<organism evidence="9 10">
    <name type="scientific">Origma solitaria</name>
    <dbReference type="NCBI Taxonomy" id="720586"/>
    <lineage>
        <taxon>Eukaryota</taxon>
        <taxon>Metazoa</taxon>
        <taxon>Chordata</taxon>
        <taxon>Craniata</taxon>
        <taxon>Vertebrata</taxon>
        <taxon>Euteleostomi</taxon>
        <taxon>Archelosauria</taxon>
        <taxon>Archosauria</taxon>
        <taxon>Dinosauria</taxon>
        <taxon>Saurischia</taxon>
        <taxon>Theropoda</taxon>
        <taxon>Coelurosauria</taxon>
        <taxon>Aves</taxon>
        <taxon>Neognathae</taxon>
        <taxon>Neoaves</taxon>
        <taxon>Telluraves</taxon>
        <taxon>Australaves</taxon>
        <taxon>Passeriformes</taxon>
        <taxon>Meliphagoidea</taxon>
        <taxon>Acanthizidae</taxon>
        <taxon>Origma</taxon>
    </lineage>
</organism>
<comment type="caution">
    <text evidence="9">The sequence shown here is derived from an EMBL/GenBank/DDBJ whole genome shotgun (WGS) entry which is preliminary data.</text>
</comment>
<dbReference type="GO" id="GO:0004519">
    <property type="term" value="F:endonuclease activity"/>
    <property type="evidence" value="ECO:0007669"/>
    <property type="project" value="UniProtKB-KW"/>
</dbReference>
<keyword evidence="6" id="KW-0695">RNA-directed DNA polymerase</keyword>
<evidence type="ECO:0000256" key="2">
    <source>
        <dbReference type="ARBA" id="ARBA00022695"/>
    </source>
</evidence>
<keyword evidence="1" id="KW-0808">Transferase</keyword>
<evidence type="ECO:0000256" key="5">
    <source>
        <dbReference type="ARBA" id="ARBA00022801"/>
    </source>
</evidence>
<evidence type="ECO:0000256" key="4">
    <source>
        <dbReference type="ARBA" id="ARBA00022759"/>
    </source>
</evidence>
<protein>
    <submittedName>
        <fullName evidence="9">POK19 protein</fullName>
    </submittedName>
</protein>
<dbReference type="Gene3D" id="3.30.420.10">
    <property type="entry name" value="Ribonuclease H-like superfamily/Ribonuclease H"/>
    <property type="match status" value="1"/>
</dbReference>
<dbReference type="Pfam" id="PF00665">
    <property type="entry name" value="rve"/>
    <property type="match status" value="1"/>
</dbReference>
<dbReference type="GO" id="GO:0035613">
    <property type="term" value="F:RNA stem-loop binding"/>
    <property type="evidence" value="ECO:0007669"/>
    <property type="project" value="TreeGrafter"/>
</dbReference>
<dbReference type="InterPro" id="IPR001584">
    <property type="entry name" value="Integrase_cat-core"/>
</dbReference>
<dbReference type="OrthoDB" id="9359997at2759"/>
<evidence type="ECO:0000256" key="6">
    <source>
        <dbReference type="ARBA" id="ARBA00022918"/>
    </source>
</evidence>
<dbReference type="InterPro" id="IPR036397">
    <property type="entry name" value="RNaseH_sf"/>
</dbReference>